<dbReference type="GO" id="GO:0005886">
    <property type="term" value="C:plasma membrane"/>
    <property type="evidence" value="ECO:0007669"/>
    <property type="project" value="UniProtKB-SubCell"/>
</dbReference>
<comment type="catalytic activity">
    <reaction evidence="14 16">
        <text>4 Fe(II)-[cytochrome c] + O2 + 8 H(+)(in) = 4 Fe(III)-[cytochrome c] + 2 H2O + 4 H(+)(out)</text>
        <dbReference type="Rhea" id="RHEA:11436"/>
        <dbReference type="Rhea" id="RHEA-COMP:10350"/>
        <dbReference type="Rhea" id="RHEA-COMP:14399"/>
        <dbReference type="ChEBI" id="CHEBI:15377"/>
        <dbReference type="ChEBI" id="CHEBI:15378"/>
        <dbReference type="ChEBI" id="CHEBI:15379"/>
        <dbReference type="ChEBI" id="CHEBI:29033"/>
        <dbReference type="ChEBI" id="CHEBI:29034"/>
        <dbReference type="EC" id="7.1.1.9"/>
    </reaction>
</comment>
<evidence type="ECO:0000256" key="4">
    <source>
        <dbReference type="ARBA" id="ARBA00022448"/>
    </source>
</evidence>
<dbReference type="SUPFAM" id="SSF81464">
    <property type="entry name" value="Cytochrome c oxidase subunit II-like, transmembrane region"/>
    <property type="match status" value="1"/>
</dbReference>
<dbReference type="PRINTS" id="PR01166">
    <property type="entry name" value="CYCOXIDASEII"/>
</dbReference>
<evidence type="ECO:0000256" key="12">
    <source>
        <dbReference type="ARBA" id="ARBA00023136"/>
    </source>
</evidence>
<sequence>MRSKDLVSSLIAVCAVLFGTAGAAFAEGVAHDWQLNLQAPATPVMERVVDLHDILLYICFGVSIFVLALLVVVVLRFNRKSNPTPSKRSHHTLLEIGWTVAPILILVVIAIPSFRLIYFENKVEEADLTIKAIGHQWYWSYEYPDNGNFTFISNLLEGDALPAGGHRLLEVDNRVVVPAGKTVRLLITSEDVLHSFAMPSFGVKMDAVPGRLNETWFRVEKPGVYYGQCSEICGVRHGFMPIVIEARAEGDFENWVTEAQGRFARVDGTDEVRVALAGR</sequence>
<dbReference type="Proteomes" id="UP000075787">
    <property type="component" value="Unassembled WGS sequence"/>
</dbReference>
<dbReference type="CDD" id="cd13912">
    <property type="entry name" value="CcO_II_C"/>
    <property type="match status" value="1"/>
</dbReference>
<dbReference type="InterPro" id="IPR008972">
    <property type="entry name" value="Cupredoxin"/>
</dbReference>
<dbReference type="NCBIfam" id="TIGR02866">
    <property type="entry name" value="CoxB"/>
    <property type="match status" value="1"/>
</dbReference>
<dbReference type="InterPro" id="IPR001505">
    <property type="entry name" value="Copper_CuA"/>
</dbReference>
<gene>
    <name evidence="21" type="ORF">AUP44_02390</name>
</gene>
<evidence type="ECO:0000256" key="15">
    <source>
        <dbReference type="RuleBase" id="RU000456"/>
    </source>
</evidence>
<evidence type="ECO:0000256" key="13">
    <source>
        <dbReference type="ARBA" id="ARBA00024688"/>
    </source>
</evidence>
<dbReference type="OrthoDB" id="9781261at2"/>
<comment type="function">
    <text evidence="13 16">Subunits I and II form the functional core of the enzyme complex. Electrons originating in cytochrome c are transferred via heme a and Cu(A) to the binuclear center formed by heme a3 and Cu(B).</text>
</comment>
<dbReference type="PROSITE" id="PS50999">
    <property type="entry name" value="COX2_TM"/>
    <property type="match status" value="1"/>
</dbReference>
<dbReference type="PANTHER" id="PTHR22888">
    <property type="entry name" value="CYTOCHROME C OXIDASE, SUBUNIT II"/>
    <property type="match status" value="1"/>
</dbReference>
<dbReference type="GeneID" id="97243617"/>
<evidence type="ECO:0000256" key="6">
    <source>
        <dbReference type="ARBA" id="ARBA00022692"/>
    </source>
</evidence>
<feature type="signal peptide" evidence="18">
    <location>
        <begin position="1"/>
        <end position="26"/>
    </location>
</feature>
<feature type="domain" description="Cytochrome oxidase subunit II copper A binding" evidence="19">
    <location>
        <begin position="125"/>
        <end position="258"/>
    </location>
</feature>
<evidence type="ECO:0000256" key="3">
    <source>
        <dbReference type="ARBA" id="ARBA00007866"/>
    </source>
</evidence>
<dbReference type="Gene3D" id="2.60.40.420">
    <property type="entry name" value="Cupredoxins - blue copper proteins"/>
    <property type="match status" value="1"/>
</dbReference>
<dbReference type="PROSITE" id="PS50857">
    <property type="entry name" value="COX2_CUA"/>
    <property type="match status" value="1"/>
</dbReference>
<evidence type="ECO:0000256" key="17">
    <source>
        <dbReference type="SAM" id="Phobius"/>
    </source>
</evidence>
<feature type="domain" description="Cytochrome oxidase subunit II transmembrane region profile" evidence="20">
    <location>
        <begin position="29"/>
        <end position="124"/>
    </location>
</feature>
<evidence type="ECO:0000256" key="9">
    <source>
        <dbReference type="ARBA" id="ARBA00022982"/>
    </source>
</evidence>
<dbReference type="PROSITE" id="PS00078">
    <property type="entry name" value="COX2"/>
    <property type="match status" value="1"/>
</dbReference>
<dbReference type="InterPro" id="IPR036257">
    <property type="entry name" value="Cyt_c_oxidase_su2_TM_sf"/>
</dbReference>
<evidence type="ECO:0000313" key="21">
    <source>
        <dbReference type="EMBL" id="KYO57391.1"/>
    </source>
</evidence>
<dbReference type="EMBL" id="LPZR01000024">
    <property type="protein sequence ID" value="KYO57391.1"/>
    <property type="molecule type" value="Genomic_DNA"/>
</dbReference>
<comment type="caution">
    <text evidence="21">The sequence shown here is derived from an EMBL/GenBank/DDBJ whole genome shotgun (WGS) entry which is preliminary data.</text>
</comment>
<evidence type="ECO:0000256" key="16">
    <source>
        <dbReference type="RuleBase" id="RU004024"/>
    </source>
</evidence>
<feature type="transmembrane region" description="Helical" evidence="17">
    <location>
        <begin position="54"/>
        <end position="75"/>
    </location>
</feature>
<comment type="cofactor">
    <cofactor evidence="1">
        <name>heme</name>
        <dbReference type="ChEBI" id="CHEBI:30413"/>
    </cofactor>
</comment>
<accession>A0A162LW70</accession>
<evidence type="ECO:0000256" key="1">
    <source>
        <dbReference type="ARBA" id="ARBA00001971"/>
    </source>
</evidence>
<evidence type="ECO:0000256" key="18">
    <source>
        <dbReference type="SAM" id="SignalP"/>
    </source>
</evidence>
<keyword evidence="8" id="KW-1278">Translocase</keyword>
<keyword evidence="18" id="KW-0732">Signal</keyword>
<dbReference type="InterPro" id="IPR045187">
    <property type="entry name" value="CcO_II"/>
</dbReference>
<comment type="subcellular location">
    <subcellularLocation>
        <location evidence="15">Cell membrane</location>
        <topology evidence="15">Multi-pass membrane protein</topology>
    </subcellularLocation>
    <subcellularLocation>
        <location evidence="2">Membrane</location>
        <topology evidence="2">Multi-pass membrane protein</topology>
    </subcellularLocation>
</comment>
<evidence type="ECO:0000313" key="22">
    <source>
        <dbReference type="Proteomes" id="UP000075787"/>
    </source>
</evidence>
<dbReference type="InterPro" id="IPR011759">
    <property type="entry name" value="Cyt_c_oxidase_su2_TM_dom"/>
</dbReference>
<dbReference type="InterPro" id="IPR014222">
    <property type="entry name" value="Cyt_c_oxidase_su2"/>
</dbReference>
<keyword evidence="10 17" id="KW-1133">Transmembrane helix</keyword>
<reference evidence="21 22" key="1">
    <citation type="submission" date="2015-12" db="EMBL/GenBank/DDBJ databases">
        <title>Genome sequence of Tistrella mobilis MCCC 1A02139.</title>
        <authorList>
            <person name="Lu L."/>
            <person name="Lai Q."/>
            <person name="Shao Z."/>
            <person name="Qian P."/>
        </authorList>
    </citation>
    <scope>NUCLEOTIDE SEQUENCE [LARGE SCALE GENOMIC DNA]</scope>
    <source>
        <strain evidence="21 22">MCCC 1A02139</strain>
    </source>
</reference>
<dbReference type="RefSeq" id="WP_062761546.1">
    <property type="nucleotide sequence ID" value="NZ_CP121027.1"/>
</dbReference>
<dbReference type="GO" id="GO:0016491">
    <property type="term" value="F:oxidoreductase activity"/>
    <property type="evidence" value="ECO:0007669"/>
    <property type="project" value="InterPro"/>
</dbReference>
<evidence type="ECO:0000259" key="20">
    <source>
        <dbReference type="PROSITE" id="PS50999"/>
    </source>
</evidence>
<dbReference type="AlphaFoldDB" id="A0A162LW70"/>
<protein>
    <recommendedName>
        <fullName evidence="16">Cytochrome c oxidase subunit 2</fullName>
        <ecNumber evidence="16">7.1.1.9</ecNumber>
    </recommendedName>
</protein>
<dbReference type="EC" id="7.1.1.9" evidence="16"/>
<evidence type="ECO:0000256" key="11">
    <source>
        <dbReference type="ARBA" id="ARBA00023008"/>
    </source>
</evidence>
<keyword evidence="5 15" id="KW-0679">Respiratory chain</keyword>
<dbReference type="GO" id="GO:0004129">
    <property type="term" value="F:cytochrome-c oxidase activity"/>
    <property type="evidence" value="ECO:0007669"/>
    <property type="project" value="UniProtKB-EC"/>
</dbReference>
<name>A0A162LW70_9PROT</name>
<evidence type="ECO:0000256" key="5">
    <source>
        <dbReference type="ARBA" id="ARBA00022660"/>
    </source>
</evidence>
<dbReference type="Pfam" id="PF02790">
    <property type="entry name" value="COX2_TM"/>
    <property type="match status" value="1"/>
</dbReference>
<dbReference type="Gene3D" id="1.10.287.90">
    <property type="match status" value="1"/>
</dbReference>
<dbReference type="GO" id="GO:0042773">
    <property type="term" value="P:ATP synthesis coupled electron transport"/>
    <property type="evidence" value="ECO:0007669"/>
    <property type="project" value="TreeGrafter"/>
</dbReference>
<organism evidence="21 22">
    <name type="scientific">Tistrella mobilis</name>
    <dbReference type="NCBI Taxonomy" id="171437"/>
    <lineage>
        <taxon>Bacteria</taxon>
        <taxon>Pseudomonadati</taxon>
        <taxon>Pseudomonadota</taxon>
        <taxon>Alphaproteobacteria</taxon>
        <taxon>Geminicoccales</taxon>
        <taxon>Geminicoccaceae</taxon>
        <taxon>Tistrella</taxon>
    </lineage>
</organism>
<feature type="transmembrane region" description="Helical" evidence="17">
    <location>
        <begin position="96"/>
        <end position="118"/>
    </location>
</feature>
<dbReference type="GO" id="GO:0005507">
    <property type="term" value="F:copper ion binding"/>
    <property type="evidence" value="ECO:0007669"/>
    <property type="project" value="InterPro"/>
</dbReference>
<keyword evidence="12 17" id="KW-0472">Membrane</keyword>
<proteinExistence type="inferred from homology"/>
<evidence type="ECO:0000256" key="10">
    <source>
        <dbReference type="ARBA" id="ARBA00022989"/>
    </source>
</evidence>
<comment type="cofactor">
    <cofactor evidence="16">
        <name>Cu cation</name>
        <dbReference type="ChEBI" id="CHEBI:23378"/>
    </cofactor>
    <text evidence="16">Binds a copper A center.</text>
</comment>
<evidence type="ECO:0000256" key="2">
    <source>
        <dbReference type="ARBA" id="ARBA00004141"/>
    </source>
</evidence>
<keyword evidence="7 16" id="KW-0479">Metal-binding</keyword>
<evidence type="ECO:0000256" key="14">
    <source>
        <dbReference type="ARBA" id="ARBA00047816"/>
    </source>
</evidence>
<dbReference type="InterPro" id="IPR002429">
    <property type="entry name" value="CcO_II-like_C"/>
</dbReference>
<keyword evidence="11 16" id="KW-0186">Copper</keyword>
<dbReference type="FunFam" id="2.60.40.420:FF:000001">
    <property type="entry name" value="Cytochrome c oxidase subunit 2"/>
    <property type="match status" value="1"/>
</dbReference>
<feature type="chain" id="PRO_5007837307" description="Cytochrome c oxidase subunit 2" evidence="18">
    <location>
        <begin position="27"/>
        <end position="279"/>
    </location>
</feature>
<evidence type="ECO:0000256" key="8">
    <source>
        <dbReference type="ARBA" id="ARBA00022967"/>
    </source>
</evidence>
<evidence type="ECO:0000259" key="19">
    <source>
        <dbReference type="PROSITE" id="PS50857"/>
    </source>
</evidence>
<keyword evidence="4 15" id="KW-0813">Transport</keyword>
<dbReference type="Pfam" id="PF00116">
    <property type="entry name" value="COX2"/>
    <property type="match status" value="1"/>
</dbReference>
<keyword evidence="9 15" id="KW-0249">Electron transport</keyword>
<keyword evidence="6 15" id="KW-0812">Transmembrane</keyword>
<dbReference type="SUPFAM" id="SSF49503">
    <property type="entry name" value="Cupredoxins"/>
    <property type="match status" value="1"/>
</dbReference>
<comment type="similarity">
    <text evidence="3 15">Belongs to the cytochrome c oxidase subunit 2 family.</text>
</comment>
<dbReference type="PANTHER" id="PTHR22888:SF9">
    <property type="entry name" value="CYTOCHROME C OXIDASE SUBUNIT 2"/>
    <property type="match status" value="1"/>
</dbReference>
<dbReference type="InterPro" id="IPR034210">
    <property type="entry name" value="CcO_II_C"/>
</dbReference>
<evidence type="ECO:0000256" key="7">
    <source>
        <dbReference type="ARBA" id="ARBA00022723"/>
    </source>
</evidence>